<dbReference type="EMBL" id="MHCI01000019">
    <property type="protein sequence ID" value="OGY16125.1"/>
    <property type="molecule type" value="Genomic_DNA"/>
</dbReference>
<keyword evidence="1" id="KW-1133">Transmembrane helix</keyword>
<gene>
    <name evidence="2" type="ORF">A2785_00880</name>
</gene>
<protein>
    <submittedName>
        <fullName evidence="2">Uncharacterized protein</fullName>
    </submittedName>
</protein>
<feature type="transmembrane region" description="Helical" evidence="1">
    <location>
        <begin position="26"/>
        <end position="44"/>
    </location>
</feature>
<evidence type="ECO:0000313" key="2">
    <source>
        <dbReference type="EMBL" id="OGY16125.1"/>
    </source>
</evidence>
<accession>A0A1G1VL74</accession>
<keyword evidence="1" id="KW-0472">Membrane</keyword>
<reference evidence="2 3" key="1">
    <citation type="journal article" date="2016" name="Nat. Commun.">
        <title>Thousands of microbial genomes shed light on interconnected biogeochemical processes in an aquifer system.</title>
        <authorList>
            <person name="Anantharaman K."/>
            <person name="Brown C.T."/>
            <person name="Hug L.A."/>
            <person name="Sharon I."/>
            <person name="Castelle C.J."/>
            <person name="Probst A.J."/>
            <person name="Thomas B.C."/>
            <person name="Singh A."/>
            <person name="Wilkins M.J."/>
            <person name="Karaoz U."/>
            <person name="Brodie E.L."/>
            <person name="Williams K.H."/>
            <person name="Hubbard S.S."/>
            <person name="Banfield J.F."/>
        </authorList>
    </citation>
    <scope>NUCLEOTIDE SEQUENCE [LARGE SCALE GENOMIC DNA]</scope>
</reference>
<organism evidence="2 3">
    <name type="scientific">Candidatus Chisholmbacteria bacterium RIFCSPHIGHO2_01_FULL_49_18</name>
    <dbReference type="NCBI Taxonomy" id="1797590"/>
    <lineage>
        <taxon>Bacteria</taxon>
        <taxon>Candidatus Chisholmiibacteriota</taxon>
    </lineage>
</organism>
<evidence type="ECO:0000256" key="1">
    <source>
        <dbReference type="SAM" id="Phobius"/>
    </source>
</evidence>
<dbReference type="AlphaFoldDB" id="A0A1G1VL74"/>
<evidence type="ECO:0000313" key="3">
    <source>
        <dbReference type="Proteomes" id="UP000179069"/>
    </source>
</evidence>
<proteinExistence type="predicted"/>
<name>A0A1G1VL74_9BACT</name>
<dbReference type="Proteomes" id="UP000179069">
    <property type="component" value="Unassembled WGS sequence"/>
</dbReference>
<keyword evidence="1" id="KW-0812">Transmembrane</keyword>
<sequence length="147" mass="16335">MSKKKHEEVPPEVIFKRKVKKYFRRTIKIGLLIVGYFWLLPLLVPSLSPQVERTKQGVVGAAKQAQTTITQVLGSASEFTQRGTSGDATEKSINPEAFIQETVNDLGDRVKALPREQLKKVKTQFCSDLIEETKLACESTPSSAGDE</sequence>
<comment type="caution">
    <text evidence="2">The sequence shown here is derived from an EMBL/GenBank/DDBJ whole genome shotgun (WGS) entry which is preliminary data.</text>
</comment>